<reference evidence="1" key="1">
    <citation type="submission" date="2021-07" db="EMBL/GenBank/DDBJ databases">
        <title>Neiella marina sp. nov., isolated from the intestinal content of sea cucumber Apostichopus japonicus.</title>
        <authorList>
            <person name="Bai X."/>
        </authorList>
    </citation>
    <scope>NUCLEOTIDE SEQUENCE</scope>
    <source>
        <strain evidence="1">126</strain>
    </source>
</reference>
<dbReference type="Proteomes" id="UP001166251">
    <property type="component" value="Unassembled WGS sequence"/>
</dbReference>
<dbReference type="RefSeq" id="WP_220105382.1">
    <property type="nucleotide sequence ID" value="NZ_JAHZSS010000028.1"/>
</dbReference>
<sequence>MDKQEQQYKDVYAYYGLASYYAQSLDQGVARTLVFLQNFPRDKKQTTTSDESLSVASQLTELLEKLGVSTDQLKTDLEKAEATRNWLVNTYFVDRSIELMNSSGRELMISELEESKEFFAGVAKTVSDIFLATAETYGLSEDSLAELMDQLLQEVNNAEA</sequence>
<dbReference type="EMBL" id="JAHZSS010000028">
    <property type="protein sequence ID" value="MBW8192762.1"/>
    <property type="molecule type" value="Genomic_DNA"/>
</dbReference>
<proteinExistence type="predicted"/>
<organism evidence="1 2">
    <name type="scientific">Neiella holothuriorum</name>
    <dbReference type="NCBI Taxonomy" id="2870530"/>
    <lineage>
        <taxon>Bacteria</taxon>
        <taxon>Pseudomonadati</taxon>
        <taxon>Pseudomonadota</taxon>
        <taxon>Gammaproteobacteria</taxon>
        <taxon>Alteromonadales</taxon>
        <taxon>Echinimonadaceae</taxon>
        <taxon>Neiella</taxon>
    </lineage>
</organism>
<accession>A0ABS7EK92</accession>
<comment type="caution">
    <text evidence="1">The sequence shown here is derived from an EMBL/GenBank/DDBJ whole genome shotgun (WGS) entry which is preliminary data.</text>
</comment>
<name>A0ABS7EK92_9GAMM</name>
<keyword evidence="2" id="KW-1185">Reference proteome</keyword>
<evidence type="ECO:0000313" key="1">
    <source>
        <dbReference type="EMBL" id="MBW8192762.1"/>
    </source>
</evidence>
<evidence type="ECO:0000313" key="2">
    <source>
        <dbReference type="Proteomes" id="UP001166251"/>
    </source>
</evidence>
<protein>
    <submittedName>
        <fullName evidence="1">Uncharacterized protein</fullName>
    </submittedName>
</protein>
<gene>
    <name evidence="1" type="ORF">K0504_17120</name>
</gene>